<keyword evidence="2" id="KW-0548">Nucleotidyltransferase</keyword>
<dbReference type="Pfam" id="PF07827">
    <property type="entry name" value="KNTase_C"/>
    <property type="match status" value="1"/>
</dbReference>
<dbReference type="AlphaFoldDB" id="E8MZE6"/>
<accession>E8MZE6</accession>
<dbReference type="GO" id="GO:0046677">
    <property type="term" value="P:response to antibiotic"/>
    <property type="evidence" value="ECO:0007669"/>
    <property type="project" value="InterPro"/>
</dbReference>
<evidence type="ECO:0000313" key="3">
    <source>
        <dbReference type="Proteomes" id="UP000008922"/>
    </source>
</evidence>
<gene>
    <name evidence="2" type="primary">knt</name>
    <name evidence="2" type="ordered locus">ANT_24680</name>
</gene>
<proteinExistence type="predicted"/>
<feature type="domain" description="Kanamycin nucleotidyltransferase C-terminal" evidence="1">
    <location>
        <begin position="113"/>
        <end position="244"/>
    </location>
</feature>
<evidence type="ECO:0000259" key="1">
    <source>
        <dbReference type="Pfam" id="PF07827"/>
    </source>
</evidence>
<protein>
    <submittedName>
        <fullName evidence="2">Kanamycin nucleotidyltransferase</fullName>
        <ecNumber evidence="2">2.7.7.-</ecNumber>
    </submittedName>
</protein>
<dbReference type="EC" id="2.7.7.-" evidence="2"/>
<dbReference type="EMBL" id="AP012029">
    <property type="protein sequence ID" value="BAJ64494.1"/>
    <property type="molecule type" value="Genomic_DNA"/>
</dbReference>
<reference evidence="2 3" key="1">
    <citation type="submission" date="2010-12" db="EMBL/GenBank/DDBJ databases">
        <title>Whole genome sequence of Anaerolinea thermophila UNI-1.</title>
        <authorList>
            <person name="Narita-Yamada S."/>
            <person name="Kishi E."/>
            <person name="Watanabe Y."/>
            <person name="Takasaki K."/>
            <person name="Ankai A."/>
            <person name="Oguchi A."/>
            <person name="Fukui S."/>
            <person name="Takahashi M."/>
            <person name="Yashiro I."/>
            <person name="Hosoyama A."/>
            <person name="Sekiguchi Y."/>
            <person name="Hanada S."/>
            <person name="Fujita N."/>
        </authorList>
    </citation>
    <scope>NUCLEOTIDE SEQUENCE [LARGE SCALE GENOMIC DNA]</scope>
    <source>
        <strain evidence="3">DSM 14523 / JCM 11388 / NBRC 100420 / UNI-1</strain>
    </source>
</reference>
<dbReference type="SUPFAM" id="SSF81301">
    <property type="entry name" value="Nucleotidyltransferase"/>
    <property type="match status" value="1"/>
</dbReference>
<dbReference type="eggNOG" id="COG1708">
    <property type="taxonomic scope" value="Bacteria"/>
</dbReference>
<dbReference type="RefSeq" id="WP_013560849.1">
    <property type="nucleotide sequence ID" value="NC_014960.1"/>
</dbReference>
<keyword evidence="3" id="KW-1185">Reference proteome</keyword>
<dbReference type="Proteomes" id="UP000008922">
    <property type="component" value="Chromosome"/>
</dbReference>
<dbReference type="InterPro" id="IPR043519">
    <property type="entry name" value="NT_sf"/>
</dbReference>
<dbReference type="STRING" id="926569.ANT_24680"/>
<dbReference type="GO" id="GO:0016779">
    <property type="term" value="F:nucleotidyltransferase activity"/>
    <property type="evidence" value="ECO:0007669"/>
    <property type="project" value="UniProtKB-KW"/>
</dbReference>
<dbReference type="Gene3D" id="1.20.120.330">
    <property type="entry name" value="Nucleotidyltransferases domain 2"/>
    <property type="match status" value="1"/>
</dbReference>
<dbReference type="SUPFAM" id="SSF81593">
    <property type="entry name" value="Nucleotidyltransferase substrate binding subunit/domain"/>
    <property type="match status" value="1"/>
</dbReference>
<keyword evidence="2" id="KW-0808">Transferase</keyword>
<dbReference type="Gene3D" id="3.30.460.10">
    <property type="entry name" value="Beta Polymerase, domain 2"/>
    <property type="match status" value="1"/>
</dbReference>
<organism evidence="2 3">
    <name type="scientific">Anaerolinea thermophila (strain DSM 14523 / JCM 11388 / NBRC 100420 / UNI-1)</name>
    <dbReference type="NCBI Taxonomy" id="926569"/>
    <lineage>
        <taxon>Bacteria</taxon>
        <taxon>Bacillati</taxon>
        <taxon>Chloroflexota</taxon>
        <taxon>Anaerolineae</taxon>
        <taxon>Anaerolineales</taxon>
        <taxon>Anaerolineaceae</taxon>
        <taxon>Anaerolinea</taxon>
    </lineage>
</organism>
<name>E8MZE6_ANATU</name>
<dbReference type="HOGENOM" id="CLU_105081_0_0_0"/>
<evidence type="ECO:0000313" key="2">
    <source>
        <dbReference type="EMBL" id="BAJ64494.1"/>
    </source>
</evidence>
<dbReference type="InParanoid" id="E8MZE6"/>
<dbReference type="KEGG" id="atm:ANT_24680"/>
<dbReference type="InterPro" id="IPR012481">
    <property type="entry name" value="KNTase_C"/>
</dbReference>
<sequence>MGGPQPFSHEIRITRAQDIAQRIQRHFGKRTLAIGLYGSLARQSDGPFSDIEMHVLIENMEGDHTLEWSEGPWKAEVNLYSPQTFLEQASELESDWPITHGAYANILPVLGDSGWFSQARERVFNHDEDEIRPVLEEALIGDLYEIIGKLRNARSSGNTQSVATYAFYAARFAVCIVGLWHRHLYTGSAILYKEALSLPDRPKGFDPFIQRIMEGNLTDPQTVFEEADALWAGFEGWADAHGLTLYRSLDDLLNEI</sequence>